<sequence length="297" mass="34763">MLVRINSACQMGSRTWIWKNIPNLTGRHNDVIYTQPRSQPTHDFLIFFGGDVQDISENMEKHADSKKYMKWNLENTATMLSEQFPKSHIFVIRPSRMMITKHAVFSCFDNFVPGDKYGTPSFCPMYMALKHLRNLLLCCLEHIKTLKIVEDTNSYNIEATNLSLMGFSKGCAVLNQFLYEFHYYNDNSDKDTDINNFIKLIKDMWWLDGGHNGSKNTWITDQDILRSFAKLKINTHIHVTPYQMQDHHRPWIRIEENSFNETLRKMGVSVERTLHFGNKTRSLSSHFNVLTDINNVQ</sequence>
<name>A0A8N1SA96_9HYME</name>
<dbReference type="OrthoDB" id="419333at2759"/>
<proteinExistence type="predicted"/>
<organism evidence="1 2">
    <name type="scientific">Pogonomyrmex barbatus</name>
    <name type="common">red harvester ant</name>
    <dbReference type="NCBI Taxonomy" id="144034"/>
    <lineage>
        <taxon>Eukaryota</taxon>
        <taxon>Metazoa</taxon>
        <taxon>Ecdysozoa</taxon>
        <taxon>Arthropoda</taxon>
        <taxon>Hexapoda</taxon>
        <taxon>Insecta</taxon>
        <taxon>Pterygota</taxon>
        <taxon>Neoptera</taxon>
        <taxon>Endopterygota</taxon>
        <taxon>Hymenoptera</taxon>
        <taxon>Apocrita</taxon>
        <taxon>Aculeata</taxon>
        <taxon>Formicoidea</taxon>
        <taxon>Formicidae</taxon>
        <taxon>Myrmicinae</taxon>
        <taxon>Pogonomyrmex</taxon>
    </lineage>
</organism>
<gene>
    <name evidence="2" type="primary">LOC105430951</name>
</gene>
<dbReference type="Proteomes" id="UP000504615">
    <property type="component" value="Unplaced"/>
</dbReference>
<evidence type="ECO:0000313" key="2">
    <source>
        <dbReference type="RefSeq" id="XP_025075057.1"/>
    </source>
</evidence>
<dbReference type="InterPro" id="IPR018881">
    <property type="entry name" value="C2orf69_mit"/>
</dbReference>
<reference evidence="2" key="1">
    <citation type="submission" date="2025-08" db="UniProtKB">
        <authorList>
            <consortium name="RefSeq"/>
        </authorList>
    </citation>
    <scope>IDENTIFICATION</scope>
</reference>
<dbReference type="GeneID" id="105430951"/>
<dbReference type="AlphaFoldDB" id="A0A8N1SA96"/>
<protein>
    <submittedName>
        <fullName evidence="2">UPF0565 protein C2orf69 homolog isoform X1</fullName>
    </submittedName>
</protein>
<accession>A0A8N1SA96</accession>
<dbReference type="GO" id="GO:0005739">
    <property type="term" value="C:mitochondrion"/>
    <property type="evidence" value="ECO:0007669"/>
    <property type="project" value="TreeGrafter"/>
</dbReference>
<dbReference type="PANTHER" id="PTHR31296">
    <property type="entry name" value="UPF0565 PROTEIN C2ORF69"/>
    <property type="match status" value="1"/>
</dbReference>
<dbReference type="PANTHER" id="PTHR31296:SF1">
    <property type="entry name" value="MITOCHONDRIAL PROTEIN C2ORF69"/>
    <property type="match status" value="1"/>
</dbReference>
<dbReference type="Pfam" id="PF10561">
    <property type="entry name" value="C2orf69"/>
    <property type="match status" value="2"/>
</dbReference>
<evidence type="ECO:0000313" key="1">
    <source>
        <dbReference type="Proteomes" id="UP000504615"/>
    </source>
</evidence>
<keyword evidence="1" id="KW-1185">Reference proteome</keyword>
<dbReference type="RefSeq" id="XP_025075057.1">
    <property type="nucleotide sequence ID" value="XM_025219272.1"/>
</dbReference>